<sequence length="108" mass="12467">MSPLPRSILRIYLASHALAKLRYFCFNFFLSAVLSPPLQNSCLYYTYVVTDKTSGAELRLTEEIFLSSPIVPDKKHRLSLKRYMDKVSILFGHVAKNFFIPYLKSTMP</sequence>
<dbReference type="AlphaFoldDB" id="A0A448X8B4"/>
<evidence type="ECO:0000313" key="2">
    <source>
        <dbReference type="Proteomes" id="UP000784294"/>
    </source>
</evidence>
<evidence type="ECO:0000313" key="1">
    <source>
        <dbReference type="EMBL" id="VEL30709.1"/>
    </source>
</evidence>
<gene>
    <name evidence="1" type="ORF">PXEA_LOCUS24149</name>
</gene>
<name>A0A448X8B4_9PLAT</name>
<protein>
    <submittedName>
        <fullName evidence="1">Uncharacterized protein</fullName>
    </submittedName>
</protein>
<reference evidence="1" key="1">
    <citation type="submission" date="2018-11" db="EMBL/GenBank/DDBJ databases">
        <authorList>
            <consortium name="Pathogen Informatics"/>
        </authorList>
    </citation>
    <scope>NUCLEOTIDE SEQUENCE</scope>
</reference>
<dbReference type="Proteomes" id="UP000784294">
    <property type="component" value="Unassembled WGS sequence"/>
</dbReference>
<dbReference type="EMBL" id="CAAALY010114687">
    <property type="protein sequence ID" value="VEL30709.1"/>
    <property type="molecule type" value="Genomic_DNA"/>
</dbReference>
<accession>A0A448X8B4</accession>
<organism evidence="1 2">
    <name type="scientific">Protopolystoma xenopodis</name>
    <dbReference type="NCBI Taxonomy" id="117903"/>
    <lineage>
        <taxon>Eukaryota</taxon>
        <taxon>Metazoa</taxon>
        <taxon>Spiralia</taxon>
        <taxon>Lophotrochozoa</taxon>
        <taxon>Platyhelminthes</taxon>
        <taxon>Monogenea</taxon>
        <taxon>Polyopisthocotylea</taxon>
        <taxon>Polystomatidea</taxon>
        <taxon>Polystomatidae</taxon>
        <taxon>Protopolystoma</taxon>
    </lineage>
</organism>
<proteinExistence type="predicted"/>
<keyword evidence="2" id="KW-1185">Reference proteome</keyword>
<comment type="caution">
    <text evidence="1">The sequence shown here is derived from an EMBL/GenBank/DDBJ whole genome shotgun (WGS) entry which is preliminary data.</text>
</comment>